<evidence type="ECO:0000313" key="3">
    <source>
        <dbReference type="Proteomes" id="UP001465976"/>
    </source>
</evidence>
<feature type="region of interest" description="Disordered" evidence="1">
    <location>
        <begin position="199"/>
        <end position="222"/>
    </location>
</feature>
<gene>
    <name evidence="2" type="ORF">V5O48_015543</name>
</gene>
<sequence length="468" mass="51512">MVAGNIYKTLSRNGELELIQGLDASGQAHLLVQVTAIEASRLGIGTETIMSAEDLGRKYEALSSITFQTPNALQKKMEKMARKQQLQGNGPGEASNNGFHRCEYERGRLYKRIVMDRLDCTKFNMPSDPKTLQALSNTRVVALSLTPWGADRSAHSKNTILDVGVAFAQVQTGSDGVQGLAPTPDATRRVKNKINANKKRNDAKEMTPYPQDEAQTQSIDEHLVGRRIEEILSSASESDGKPNQSVILLVNDESWTKAVLKTKFGMDVDGWKGGLKDLFQSITGTETRSSRSQSQSQRYATPSSSSASRPRRSRSRSRSSPPLPRERDYHYPSSSSSSSFYVVDVKAVYERVSKTYDHSDGWYIPGMASKVGLQLSPQMVWNAGVYAELLIEIFNRLIHGKSIDEEDALYAQSLPQPSSVLPISMSGTGEHEDDGDRDPNEIVQRGQAGVDDSGGDPYDFSDYGSDDD</sequence>
<feature type="region of interest" description="Disordered" evidence="1">
    <location>
        <begin position="420"/>
        <end position="468"/>
    </location>
</feature>
<feature type="compositionally biased region" description="Low complexity" evidence="1">
    <location>
        <begin position="290"/>
        <end position="308"/>
    </location>
</feature>
<evidence type="ECO:0000313" key="2">
    <source>
        <dbReference type="EMBL" id="KAL0566469.1"/>
    </source>
</evidence>
<accession>A0ABR3EU89</accession>
<keyword evidence="3" id="KW-1185">Reference proteome</keyword>
<proteinExistence type="predicted"/>
<dbReference type="Proteomes" id="UP001465976">
    <property type="component" value="Unassembled WGS sequence"/>
</dbReference>
<protein>
    <submittedName>
        <fullName evidence="2">Uncharacterized protein</fullName>
    </submittedName>
</protein>
<name>A0ABR3EU89_9AGAR</name>
<reference evidence="2 3" key="1">
    <citation type="submission" date="2024-02" db="EMBL/GenBank/DDBJ databases">
        <title>A draft genome for the cacao thread blight pathogen Marasmius crinis-equi.</title>
        <authorList>
            <person name="Cohen S.P."/>
            <person name="Baruah I.K."/>
            <person name="Amoako-Attah I."/>
            <person name="Bukari Y."/>
            <person name="Meinhardt L.W."/>
            <person name="Bailey B.A."/>
        </authorList>
    </citation>
    <scope>NUCLEOTIDE SEQUENCE [LARGE SCALE GENOMIC DNA]</scope>
    <source>
        <strain evidence="2 3">GH-76</strain>
    </source>
</reference>
<comment type="caution">
    <text evidence="2">The sequence shown here is derived from an EMBL/GenBank/DDBJ whole genome shotgun (WGS) entry which is preliminary data.</text>
</comment>
<feature type="region of interest" description="Disordered" evidence="1">
    <location>
        <begin position="284"/>
        <end position="337"/>
    </location>
</feature>
<organism evidence="2 3">
    <name type="scientific">Marasmius crinis-equi</name>
    <dbReference type="NCBI Taxonomy" id="585013"/>
    <lineage>
        <taxon>Eukaryota</taxon>
        <taxon>Fungi</taxon>
        <taxon>Dikarya</taxon>
        <taxon>Basidiomycota</taxon>
        <taxon>Agaricomycotina</taxon>
        <taxon>Agaricomycetes</taxon>
        <taxon>Agaricomycetidae</taxon>
        <taxon>Agaricales</taxon>
        <taxon>Marasmiineae</taxon>
        <taxon>Marasmiaceae</taxon>
        <taxon>Marasmius</taxon>
    </lineage>
</organism>
<evidence type="ECO:0000256" key="1">
    <source>
        <dbReference type="SAM" id="MobiDB-lite"/>
    </source>
</evidence>
<dbReference type="EMBL" id="JBAHYK010001889">
    <property type="protein sequence ID" value="KAL0566469.1"/>
    <property type="molecule type" value="Genomic_DNA"/>
</dbReference>